<gene>
    <name evidence="2" type="ORF">PENSOL_c052G02985</name>
</gene>
<dbReference type="Proteomes" id="UP000191612">
    <property type="component" value="Unassembled WGS sequence"/>
</dbReference>
<name>A0A1V6QQQ0_9EURO</name>
<accession>A0A1V6QQQ0</accession>
<dbReference type="InterPro" id="IPR001810">
    <property type="entry name" value="F-box_dom"/>
</dbReference>
<keyword evidence="3" id="KW-1185">Reference proteome</keyword>
<dbReference type="STRING" id="60172.A0A1V6QQQ0"/>
<dbReference type="InterPro" id="IPR036047">
    <property type="entry name" value="F-box-like_dom_sf"/>
</dbReference>
<organism evidence="2 3">
    <name type="scientific">Penicillium solitum</name>
    <dbReference type="NCBI Taxonomy" id="60172"/>
    <lineage>
        <taxon>Eukaryota</taxon>
        <taxon>Fungi</taxon>
        <taxon>Dikarya</taxon>
        <taxon>Ascomycota</taxon>
        <taxon>Pezizomycotina</taxon>
        <taxon>Eurotiomycetes</taxon>
        <taxon>Eurotiomycetidae</taxon>
        <taxon>Eurotiales</taxon>
        <taxon>Aspergillaceae</taxon>
        <taxon>Penicillium</taxon>
    </lineage>
</organism>
<protein>
    <recommendedName>
        <fullName evidence="1">F-box domain-containing protein</fullName>
    </recommendedName>
</protein>
<sequence length="357" mass="40331">MASQISIFETLPVELLEMIFQYLRESPYSLSSLTLACRKFYVLGTPTPYSSIRLTNPASSDKIERTFHQNSWLSSLGLELQVHSRRYLGFHESQPALEPVYLGAAFRGLAQDSWVLGPNEVVFHMEQLEKLHLQGVTIEYLEPEALAPKSTRTKTALKDLAFLNCDVSPGILEMILTFPEGLSHFTMKDPWSHPSGAPDGWEFDNIIHPREYIKKIKKSSSANLEYLDLDLWHAGSQPDFDSLCCLKHLTTFTMMPEFDQMEWDKGDVPDPIPHLPGSLETLELNDFAGMGISFASLAGRVEAGTLPNLRVVKYRKVYGPDGEETEQEREDWGYEVRSLEILGVKLRQDAVHLTPVG</sequence>
<dbReference type="SUPFAM" id="SSF81383">
    <property type="entry name" value="F-box domain"/>
    <property type="match status" value="1"/>
</dbReference>
<dbReference type="Pfam" id="PF12937">
    <property type="entry name" value="F-box-like"/>
    <property type="match status" value="1"/>
</dbReference>
<dbReference type="SUPFAM" id="SSF52047">
    <property type="entry name" value="RNI-like"/>
    <property type="match status" value="1"/>
</dbReference>
<proteinExistence type="predicted"/>
<comment type="caution">
    <text evidence="2">The sequence shown here is derived from an EMBL/GenBank/DDBJ whole genome shotgun (WGS) entry which is preliminary data.</text>
</comment>
<feature type="domain" description="F-box" evidence="1">
    <location>
        <begin position="8"/>
        <end position="43"/>
    </location>
</feature>
<evidence type="ECO:0000313" key="2">
    <source>
        <dbReference type="EMBL" id="OQD91545.1"/>
    </source>
</evidence>
<dbReference type="CDD" id="cd09917">
    <property type="entry name" value="F-box_SF"/>
    <property type="match status" value="1"/>
</dbReference>
<dbReference type="AlphaFoldDB" id="A0A1V6QQQ0"/>
<dbReference type="EMBL" id="MDYO01000052">
    <property type="protein sequence ID" value="OQD91545.1"/>
    <property type="molecule type" value="Genomic_DNA"/>
</dbReference>
<evidence type="ECO:0000313" key="3">
    <source>
        <dbReference type="Proteomes" id="UP000191612"/>
    </source>
</evidence>
<evidence type="ECO:0000259" key="1">
    <source>
        <dbReference type="Pfam" id="PF12937"/>
    </source>
</evidence>
<reference evidence="3" key="1">
    <citation type="journal article" date="2017" name="Nat. Microbiol.">
        <title>Global analysis of biosynthetic gene clusters reveals vast potential of secondary metabolite production in Penicillium species.</title>
        <authorList>
            <person name="Nielsen J.C."/>
            <person name="Grijseels S."/>
            <person name="Prigent S."/>
            <person name="Ji B."/>
            <person name="Dainat J."/>
            <person name="Nielsen K.F."/>
            <person name="Frisvad J.C."/>
            <person name="Workman M."/>
            <person name="Nielsen J."/>
        </authorList>
    </citation>
    <scope>NUCLEOTIDE SEQUENCE [LARGE SCALE GENOMIC DNA]</scope>
    <source>
        <strain evidence="3">IBT 29525</strain>
    </source>
</reference>